<proteinExistence type="predicted"/>
<evidence type="ECO:0000256" key="1">
    <source>
        <dbReference type="ARBA" id="ARBA00001922"/>
    </source>
</evidence>
<feature type="domain" description="Ribonucleotide reductase large subunit C-terminal" evidence="5">
    <location>
        <begin position="277"/>
        <end position="445"/>
    </location>
</feature>
<organism evidence="6 7">
    <name type="scientific">Deinococcus xinjiangensis</name>
    <dbReference type="NCBI Taxonomy" id="457454"/>
    <lineage>
        <taxon>Bacteria</taxon>
        <taxon>Thermotogati</taxon>
        <taxon>Deinococcota</taxon>
        <taxon>Deinococci</taxon>
        <taxon>Deinococcales</taxon>
        <taxon>Deinococcaceae</taxon>
        <taxon>Deinococcus</taxon>
    </lineage>
</organism>
<keyword evidence="3" id="KW-0560">Oxidoreductase</keyword>
<reference evidence="6 7" key="1">
    <citation type="submission" date="2024-02" db="EMBL/GenBank/DDBJ databases">
        <title>Deinococcus xinjiangensis NBRC 107630.</title>
        <authorList>
            <person name="Ichikawa N."/>
            <person name="Katano-Makiyama Y."/>
            <person name="Hidaka K."/>
        </authorList>
    </citation>
    <scope>NUCLEOTIDE SEQUENCE [LARGE SCALE GENOMIC DNA]</scope>
    <source>
        <strain evidence="6 7">NBRC 107630</strain>
    </source>
</reference>
<dbReference type="InterPro" id="IPR000788">
    <property type="entry name" value="RNR_lg_C"/>
</dbReference>
<evidence type="ECO:0000259" key="5">
    <source>
        <dbReference type="Pfam" id="PF02867"/>
    </source>
</evidence>
<dbReference type="PANTHER" id="PTHR43371">
    <property type="entry name" value="VITAMIN B12-DEPENDENT RIBONUCLEOTIDE REDUCTASE"/>
    <property type="match status" value="1"/>
</dbReference>
<evidence type="ECO:0000313" key="7">
    <source>
        <dbReference type="Proteomes" id="UP001458946"/>
    </source>
</evidence>
<gene>
    <name evidence="6" type="ORF">Dxin01_00158</name>
</gene>
<evidence type="ECO:0000256" key="4">
    <source>
        <dbReference type="ARBA" id="ARBA00023285"/>
    </source>
</evidence>
<dbReference type="Pfam" id="PF02867">
    <property type="entry name" value="Ribonuc_red_lgC"/>
    <property type="match status" value="1"/>
</dbReference>
<name>A0ABP9V9R7_9DEIO</name>
<dbReference type="EMBL" id="BAABRN010000001">
    <property type="protein sequence ID" value="GAA5500437.1"/>
    <property type="molecule type" value="Genomic_DNA"/>
</dbReference>
<evidence type="ECO:0000313" key="6">
    <source>
        <dbReference type="EMBL" id="GAA5500437.1"/>
    </source>
</evidence>
<dbReference type="Proteomes" id="UP001458946">
    <property type="component" value="Unassembled WGS sequence"/>
</dbReference>
<keyword evidence="7" id="KW-1185">Reference proteome</keyword>
<keyword evidence="2" id="KW-0846">Cobalamin</keyword>
<sequence>MKETDYLSNLLAEYTPSTPWTTPFGEFLHRKAYAVPGELNLRQMLHRVAHSVAEKSGHYHGAELDIAATEYDELFLSGKFCPGGRVLAGAGTEHGSLLNCLVNHSHKYAPHTVQGVMELAKRLALTSKVGIGNGVNGDDFNPRDDSRARPIGRLFITIDGSHPNVKQVSIGETQDPEWPDNPVRVERGYMVAEFVGDDDYDNCDAQTFILPSDSIEDIFDSAAAMVEYLLQGENVLVDLTNLRPEGSLINGSGGTSSGPQAFAVEVFDHFAKWAALGGEHAGAVNTLRYVLAPTLRCIRQGGSRRGAGWFGIRIDHPEILDFITCKDRDRQKAEGDISTFNISVKVTDHFMQSVERGEFIGFSHRMMRHDLRPVDGKYNFTDLIDSGVMDHSSDEMYPFLIVSARWLFSEIARHAHAYAEPGLTFIDVAKKHSLIGNQIEACNPC</sequence>
<comment type="cofactor">
    <cofactor evidence="1">
        <name>adenosylcob(III)alamin</name>
        <dbReference type="ChEBI" id="CHEBI:18408"/>
    </cofactor>
</comment>
<keyword evidence="4" id="KW-0170">Cobalt</keyword>
<dbReference type="SUPFAM" id="SSF51998">
    <property type="entry name" value="PFL-like glycyl radical enzymes"/>
    <property type="match status" value="1"/>
</dbReference>
<evidence type="ECO:0000256" key="3">
    <source>
        <dbReference type="ARBA" id="ARBA00023002"/>
    </source>
</evidence>
<accession>A0ABP9V9R7</accession>
<dbReference type="PANTHER" id="PTHR43371:SF1">
    <property type="entry name" value="RIBONUCLEOSIDE-DIPHOSPHATE REDUCTASE"/>
    <property type="match status" value="1"/>
</dbReference>
<comment type="caution">
    <text evidence="6">The sequence shown here is derived from an EMBL/GenBank/DDBJ whole genome shotgun (WGS) entry which is preliminary data.</text>
</comment>
<evidence type="ECO:0000256" key="2">
    <source>
        <dbReference type="ARBA" id="ARBA00022628"/>
    </source>
</evidence>
<dbReference type="Gene3D" id="3.20.70.20">
    <property type="match status" value="2"/>
</dbReference>
<protein>
    <recommendedName>
        <fullName evidence="5">Ribonucleotide reductase large subunit C-terminal domain-containing protein</fullName>
    </recommendedName>
</protein>
<dbReference type="InterPro" id="IPR050862">
    <property type="entry name" value="RdRp_reductase_class-2"/>
</dbReference>